<name>A0AAV6KYR2_9ERIC</name>
<dbReference type="EMBL" id="JACTNZ010000003">
    <property type="protein sequence ID" value="KAG5557579.1"/>
    <property type="molecule type" value="Genomic_DNA"/>
</dbReference>
<proteinExistence type="predicted"/>
<sequence length="55" mass="6957">MLMIPKLVQNQRGMFKWNLKRELLDKKTYLFRMSKVQDQYWIWDEPHMCTIRVLR</sequence>
<comment type="caution">
    <text evidence="2">The sequence shown here is derived from an EMBL/GenBank/DDBJ whole genome shotgun (WGS) entry which is preliminary data.</text>
</comment>
<gene>
    <name evidence="1" type="ORF">RHGRI_007730</name>
    <name evidence="2" type="ORF">RHGRI_007731</name>
</gene>
<dbReference type="Proteomes" id="UP000823749">
    <property type="component" value="Chromosome 3"/>
</dbReference>
<evidence type="ECO:0000313" key="1">
    <source>
        <dbReference type="EMBL" id="KAG5557579.1"/>
    </source>
</evidence>
<keyword evidence="3" id="KW-1185">Reference proteome</keyword>
<organism evidence="2 3">
    <name type="scientific">Rhododendron griersonianum</name>
    <dbReference type="NCBI Taxonomy" id="479676"/>
    <lineage>
        <taxon>Eukaryota</taxon>
        <taxon>Viridiplantae</taxon>
        <taxon>Streptophyta</taxon>
        <taxon>Embryophyta</taxon>
        <taxon>Tracheophyta</taxon>
        <taxon>Spermatophyta</taxon>
        <taxon>Magnoliopsida</taxon>
        <taxon>eudicotyledons</taxon>
        <taxon>Gunneridae</taxon>
        <taxon>Pentapetalae</taxon>
        <taxon>asterids</taxon>
        <taxon>Ericales</taxon>
        <taxon>Ericaceae</taxon>
        <taxon>Ericoideae</taxon>
        <taxon>Rhodoreae</taxon>
        <taxon>Rhododendron</taxon>
    </lineage>
</organism>
<protein>
    <submittedName>
        <fullName evidence="2">Uncharacterized protein</fullName>
    </submittedName>
</protein>
<evidence type="ECO:0000313" key="3">
    <source>
        <dbReference type="Proteomes" id="UP000823749"/>
    </source>
</evidence>
<accession>A0AAV6KYR2</accession>
<evidence type="ECO:0000313" key="2">
    <source>
        <dbReference type="EMBL" id="KAG5557580.1"/>
    </source>
</evidence>
<reference evidence="2" key="1">
    <citation type="submission" date="2020-08" db="EMBL/GenBank/DDBJ databases">
        <title>Plant Genome Project.</title>
        <authorList>
            <person name="Zhang R.-G."/>
        </authorList>
    </citation>
    <scope>NUCLEOTIDE SEQUENCE</scope>
    <source>
        <strain evidence="2">WSP0</strain>
        <tissue evidence="2">Leaf</tissue>
    </source>
</reference>
<dbReference type="EMBL" id="JACTNZ010000003">
    <property type="protein sequence ID" value="KAG5557580.1"/>
    <property type="molecule type" value="Genomic_DNA"/>
</dbReference>
<dbReference type="AlphaFoldDB" id="A0AAV6KYR2"/>